<feature type="non-terminal residue" evidence="1">
    <location>
        <position position="1"/>
    </location>
</feature>
<accession>A0A820S4T9</accession>
<feature type="non-terminal residue" evidence="1">
    <location>
        <position position="63"/>
    </location>
</feature>
<evidence type="ECO:0000313" key="1">
    <source>
        <dbReference type="EMBL" id="CAF4447349.1"/>
    </source>
</evidence>
<organism evidence="1 2">
    <name type="scientific">Adineta steineri</name>
    <dbReference type="NCBI Taxonomy" id="433720"/>
    <lineage>
        <taxon>Eukaryota</taxon>
        <taxon>Metazoa</taxon>
        <taxon>Spiralia</taxon>
        <taxon>Gnathifera</taxon>
        <taxon>Rotifera</taxon>
        <taxon>Eurotatoria</taxon>
        <taxon>Bdelloidea</taxon>
        <taxon>Adinetida</taxon>
        <taxon>Adinetidae</taxon>
        <taxon>Adineta</taxon>
    </lineage>
</organism>
<proteinExistence type="predicted"/>
<protein>
    <submittedName>
        <fullName evidence="1">Uncharacterized protein</fullName>
    </submittedName>
</protein>
<dbReference type="EMBL" id="CAJOAZ010032420">
    <property type="protein sequence ID" value="CAF4447349.1"/>
    <property type="molecule type" value="Genomic_DNA"/>
</dbReference>
<dbReference type="AlphaFoldDB" id="A0A820S4T9"/>
<gene>
    <name evidence="1" type="ORF">OXD698_LOCUS54180</name>
</gene>
<dbReference type="Proteomes" id="UP000663844">
    <property type="component" value="Unassembled WGS sequence"/>
</dbReference>
<name>A0A820S4T9_9BILA</name>
<comment type="caution">
    <text evidence="1">The sequence shown here is derived from an EMBL/GenBank/DDBJ whole genome shotgun (WGS) entry which is preliminary data.</text>
</comment>
<sequence length="63" mass="7048">VAAQLDPILCSLDLPLSLISTINELEQTIRTSSPNTSIAFVKLSSILHTLLNHNYHTIDHNYF</sequence>
<reference evidence="1" key="1">
    <citation type="submission" date="2021-02" db="EMBL/GenBank/DDBJ databases">
        <authorList>
            <person name="Nowell W R."/>
        </authorList>
    </citation>
    <scope>NUCLEOTIDE SEQUENCE</scope>
</reference>
<evidence type="ECO:0000313" key="2">
    <source>
        <dbReference type="Proteomes" id="UP000663844"/>
    </source>
</evidence>